<dbReference type="EC" id="2.6.1.2" evidence="8"/>
<evidence type="ECO:0000256" key="6">
    <source>
        <dbReference type="ARBA" id="ARBA00025708"/>
    </source>
</evidence>
<accession>A0AAD1WCG7</accession>
<evidence type="ECO:0000256" key="2">
    <source>
        <dbReference type="ARBA" id="ARBA00011738"/>
    </source>
</evidence>
<comment type="similarity">
    <text evidence="7">Belongs to the class-I pyridoxal-phosphate-dependent aminotransferase family. Alanine aminotransferase subfamily.</text>
</comment>
<dbReference type="Gene3D" id="3.90.1150.10">
    <property type="entry name" value="Aspartate Aminotransferase, domain 1"/>
    <property type="match status" value="1"/>
</dbReference>
<dbReference type="AlphaFoldDB" id="A0AAD1WCG7"/>
<dbReference type="Gene3D" id="3.40.640.10">
    <property type="entry name" value="Type I PLP-dependent aspartate aminotransferase-like (Major domain)"/>
    <property type="match status" value="1"/>
</dbReference>
<keyword evidence="3 10" id="KW-0032">Aminotransferase</keyword>
<comment type="catalytic activity">
    <reaction evidence="9">
        <text>L-alanine + 2-oxoglutarate = pyruvate + L-glutamate</text>
        <dbReference type="Rhea" id="RHEA:19453"/>
        <dbReference type="ChEBI" id="CHEBI:15361"/>
        <dbReference type="ChEBI" id="CHEBI:16810"/>
        <dbReference type="ChEBI" id="CHEBI:29985"/>
        <dbReference type="ChEBI" id="CHEBI:57972"/>
        <dbReference type="EC" id="2.6.1.2"/>
    </reaction>
</comment>
<evidence type="ECO:0000256" key="4">
    <source>
        <dbReference type="ARBA" id="ARBA00022679"/>
    </source>
</evidence>
<dbReference type="InterPro" id="IPR045088">
    <property type="entry name" value="ALAT1/2-like"/>
</dbReference>
<proteinExistence type="inferred from homology"/>
<dbReference type="Gene3D" id="1.10.287.1970">
    <property type="match status" value="1"/>
</dbReference>
<dbReference type="InterPro" id="IPR015424">
    <property type="entry name" value="PyrdxlP-dep_Trfase"/>
</dbReference>
<evidence type="ECO:0000313" key="10">
    <source>
        <dbReference type="EMBL" id="CAH2297385.1"/>
    </source>
</evidence>
<comment type="pathway">
    <text evidence="6">Amino-acid degradation; L-alanine degradation via transaminase pathway; pyruvate from L-alanine: step 1/1.</text>
</comment>
<dbReference type="GO" id="GO:0004021">
    <property type="term" value="F:L-alanine:2-oxoglutarate aminotransferase activity"/>
    <property type="evidence" value="ECO:0007669"/>
    <property type="project" value="UniProtKB-EC"/>
</dbReference>
<evidence type="ECO:0000256" key="1">
    <source>
        <dbReference type="ARBA" id="ARBA00001933"/>
    </source>
</evidence>
<evidence type="ECO:0000256" key="9">
    <source>
        <dbReference type="ARBA" id="ARBA00047412"/>
    </source>
</evidence>
<sequence>MRYFGLASEGVLAPGGPVLKHCNKGACSEVPAGREELEEDPHPAIHEPQVRVIEYVVWGPIALRAGEIESELIKANIGMGQQPITFLWKVIALCTYPELMDDPSFPLDAKLRASKILQLCGGQSLGSYSSCQGVSCIRENIAQYIMQRDQDNIYLTTGGIASILKILVSREEKFRTGIMVPIPQYPLNSAATSELDAIQVTRRTAGRWM</sequence>
<organism evidence="10 11">
    <name type="scientific">Pelobates cultripes</name>
    <name type="common">Western spadefoot toad</name>
    <dbReference type="NCBI Taxonomy" id="61616"/>
    <lineage>
        <taxon>Eukaryota</taxon>
        <taxon>Metazoa</taxon>
        <taxon>Chordata</taxon>
        <taxon>Craniata</taxon>
        <taxon>Vertebrata</taxon>
        <taxon>Euteleostomi</taxon>
        <taxon>Amphibia</taxon>
        <taxon>Batrachia</taxon>
        <taxon>Anura</taxon>
        <taxon>Pelobatoidea</taxon>
        <taxon>Pelobatidae</taxon>
        <taxon>Pelobates</taxon>
    </lineage>
</organism>
<comment type="cofactor">
    <cofactor evidence="1">
        <name>pyridoxal 5'-phosphate</name>
        <dbReference type="ChEBI" id="CHEBI:597326"/>
    </cofactor>
</comment>
<dbReference type="PANTHER" id="PTHR11751">
    <property type="entry name" value="ALANINE AMINOTRANSFERASE"/>
    <property type="match status" value="1"/>
</dbReference>
<dbReference type="EMBL" id="OW240916">
    <property type="protein sequence ID" value="CAH2297385.1"/>
    <property type="molecule type" value="Genomic_DNA"/>
</dbReference>
<dbReference type="Proteomes" id="UP001295444">
    <property type="component" value="Chromosome 05"/>
</dbReference>
<dbReference type="InterPro" id="IPR015422">
    <property type="entry name" value="PyrdxlP-dep_Trfase_small"/>
</dbReference>
<name>A0AAD1WCG7_PELCU</name>
<dbReference type="InterPro" id="IPR015421">
    <property type="entry name" value="PyrdxlP-dep_Trfase_major"/>
</dbReference>
<keyword evidence="4" id="KW-0808">Transferase</keyword>
<reference evidence="10" key="1">
    <citation type="submission" date="2022-03" db="EMBL/GenBank/DDBJ databases">
        <authorList>
            <person name="Alioto T."/>
            <person name="Alioto T."/>
            <person name="Gomez Garrido J."/>
        </authorList>
    </citation>
    <scope>NUCLEOTIDE SEQUENCE</scope>
</reference>
<dbReference type="PANTHER" id="PTHR11751:SF311">
    <property type="entry name" value="ALANINE AMINOTRANSFERASE 2"/>
    <property type="match status" value="1"/>
</dbReference>
<dbReference type="SUPFAM" id="SSF53383">
    <property type="entry name" value="PLP-dependent transferases"/>
    <property type="match status" value="1"/>
</dbReference>
<evidence type="ECO:0000313" key="11">
    <source>
        <dbReference type="Proteomes" id="UP001295444"/>
    </source>
</evidence>
<evidence type="ECO:0000256" key="7">
    <source>
        <dbReference type="ARBA" id="ARBA00025785"/>
    </source>
</evidence>
<dbReference type="FunFam" id="1.10.287.1970:FF:000001">
    <property type="entry name" value="Alanine aminotransferase 2"/>
    <property type="match status" value="1"/>
</dbReference>
<evidence type="ECO:0000256" key="5">
    <source>
        <dbReference type="ARBA" id="ARBA00022898"/>
    </source>
</evidence>
<evidence type="ECO:0000256" key="3">
    <source>
        <dbReference type="ARBA" id="ARBA00022576"/>
    </source>
</evidence>
<keyword evidence="11" id="KW-1185">Reference proteome</keyword>
<protein>
    <recommendedName>
        <fullName evidence="8">alanine transaminase</fullName>
        <ecNumber evidence="8">2.6.1.2</ecNumber>
    </recommendedName>
</protein>
<keyword evidence="5" id="KW-0663">Pyridoxal phosphate</keyword>
<comment type="subunit">
    <text evidence="2">Homodimer.</text>
</comment>
<gene>
    <name evidence="10" type="ORF">PECUL_23A053494</name>
</gene>
<evidence type="ECO:0000256" key="8">
    <source>
        <dbReference type="ARBA" id="ARBA00026106"/>
    </source>
</evidence>